<dbReference type="InterPro" id="IPR029052">
    <property type="entry name" value="Metallo-depent_PP-like"/>
</dbReference>
<dbReference type="SUPFAM" id="SSF56300">
    <property type="entry name" value="Metallo-dependent phosphatases"/>
    <property type="match status" value="1"/>
</dbReference>
<evidence type="ECO:0000313" key="4">
    <source>
        <dbReference type="Proteomes" id="UP000184420"/>
    </source>
</evidence>
<dbReference type="Gene3D" id="3.60.21.10">
    <property type="match status" value="1"/>
</dbReference>
<reference evidence="3 4" key="1">
    <citation type="submission" date="2016-11" db="EMBL/GenBank/DDBJ databases">
        <authorList>
            <person name="Jaros S."/>
            <person name="Januszkiewicz K."/>
            <person name="Wedrychowicz H."/>
        </authorList>
    </citation>
    <scope>NUCLEOTIDE SEQUENCE [LARGE SCALE GENOMIC DNA]</scope>
    <source>
        <strain evidence="3 4">DSM 27406</strain>
    </source>
</reference>
<dbReference type="Pfam" id="PF00149">
    <property type="entry name" value="Metallophos"/>
    <property type="match status" value="1"/>
</dbReference>
<gene>
    <name evidence="3" type="ORF">SAMN05444266_103262</name>
</gene>
<dbReference type="Pfam" id="PF13671">
    <property type="entry name" value="AAA_33"/>
    <property type="match status" value="1"/>
</dbReference>
<dbReference type="RefSeq" id="WP_073080014.1">
    <property type="nucleotide sequence ID" value="NZ_FRBL01000003.1"/>
</dbReference>
<dbReference type="Gene3D" id="3.40.50.300">
    <property type="entry name" value="P-loop containing nucleotide triphosphate hydrolases"/>
    <property type="match status" value="1"/>
</dbReference>
<dbReference type="PRINTS" id="PR00114">
    <property type="entry name" value="STPHPHTASE"/>
</dbReference>
<dbReference type="CDD" id="cd07423">
    <property type="entry name" value="MPP_Prp_like"/>
    <property type="match status" value="1"/>
</dbReference>
<dbReference type="AlphaFoldDB" id="A0A1M7AFH8"/>
<dbReference type="InterPro" id="IPR041780">
    <property type="entry name" value="MPP_PrpE-like"/>
</dbReference>
<sequence>MTRIPKEVNNIHIPELSLVLLIGASGSGKSTFARRLFKPTEIVSSDVCRGLISDDENNQSVSKEAFELARFIAAKRLKRGLLTVIDATNVQPEARKDWIALAREYHVLPLAIVLDTPERTCQARNLTRADRNLGNHVIPQQINQLKRSLRHLRKEGFRTIVHLDAVEAMDRITCIHRDKLYSDLKHDKGPFDIIGDVHGCYTELCNLLETLGYGVDREQAKLLSAPAVTNEDGYTTCRKPVLLGDLVDRGPDSLQVLRLAMDIVKNGHGYCVPGNHDVKLKRYLEGKDVKLRHGLEKTVEQLQHATPEFLAAIKDFIEGLVSHYMLDDGRLVVAHAGLREEMHGRGSGGVREFCLFGETTGEIDEFGLPVRYNWALEYSGRAMVVYGHTPVPTAQWLNKTIDIDTGCVFGGALTALRYPERELVSVPALEQYAVPSRPIGYNAGSPLSLQQQFDDMLDMKDIAGKQILQPRYGHSVTIRAENAAVALEAMSRFAVNPKWLIYLPPTMSPAETSTQAGYLEHPAEGFAWYRNAGIQQVVCEEKHMGSRAVVIVCRDEAVALKRFGVAGEGNGMVYTRTGRAFFNDKVLEQEFIGRVNQALINTGFYDKFETDWVCLDAELMPWSAKAQALLKNQYASTGAAATTALSAVVAALEQAVANGAPAADLLNSYASKQLQAQKFVKAYREYCWPVSAVNDYKLAPFHILATEGKTWFEESHEWHMQAISDICAGDPQLLLATSYRVVDLSDPAQEAAAISWWEALTAGGGEGMVIKPSRLLQVTNNDIIQPAIKIRGSEYLRIIYGPEYDSPENLSRLRKRGLGHKRALALREFALGLEALHLFVEGAPLQQVHQQVFGLLALESEPVDPRL</sequence>
<dbReference type="InterPro" id="IPR004843">
    <property type="entry name" value="Calcineurin-like_PHP"/>
</dbReference>
<dbReference type="EMBL" id="FRBL01000003">
    <property type="protein sequence ID" value="SHL41563.1"/>
    <property type="molecule type" value="Genomic_DNA"/>
</dbReference>
<protein>
    <submittedName>
        <fullName evidence="3">Polynucleotide kinase-phosphatase</fullName>
    </submittedName>
</protein>
<dbReference type="Gene3D" id="3.30.470.30">
    <property type="entry name" value="DNA ligase/mRNA capping enzyme"/>
    <property type="match status" value="2"/>
</dbReference>
<dbReference type="InterPro" id="IPR050126">
    <property type="entry name" value="Ap4A_hydrolase"/>
</dbReference>
<feature type="domain" description="Polynucleotide kinase-phosphatase ligase" evidence="2">
    <location>
        <begin position="486"/>
        <end position="862"/>
    </location>
</feature>
<keyword evidence="3" id="KW-0808">Transferase</keyword>
<dbReference type="InterPro" id="IPR032380">
    <property type="entry name" value="PNKP_ligase_dom"/>
</dbReference>
<dbReference type="PANTHER" id="PTHR42850:SF7">
    <property type="entry name" value="BIS(5'-NUCLEOSYL)-TETRAPHOSPHATASE PRPE [ASYMMETRICAL]"/>
    <property type="match status" value="1"/>
</dbReference>
<feature type="domain" description="Calcineurin-like phosphoesterase" evidence="1">
    <location>
        <begin position="190"/>
        <end position="392"/>
    </location>
</feature>
<dbReference type="InterPro" id="IPR024028">
    <property type="entry name" value="PNKP_bac"/>
</dbReference>
<dbReference type="Pfam" id="PF16542">
    <property type="entry name" value="PNKP_ligase"/>
    <property type="match status" value="1"/>
</dbReference>
<dbReference type="InterPro" id="IPR027417">
    <property type="entry name" value="P-loop_NTPase"/>
</dbReference>
<dbReference type="NCBIfam" id="TIGR04075">
    <property type="entry name" value="bacter_Pnkp"/>
    <property type="match status" value="1"/>
</dbReference>
<dbReference type="InterPro" id="IPR006186">
    <property type="entry name" value="Ser/Thr-sp_prot-phosphatase"/>
</dbReference>
<dbReference type="GO" id="GO:0016301">
    <property type="term" value="F:kinase activity"/>
    <property type="evidence" value="ECO:0007669"/>
    <property type="project" value="UniProtKB-KW"/>
</dbReference>
<dbReference type="OrthoDB" id="9808081at2"/>
<dbReference type="SUPFAM" id="SSF56091">
    <property type="entry name" value="DNA ligase/mRNA capping enzyme, catalytic domain"/>
    <property type="match status" value="1"/>
</dbReference>
<proteinExistence type="predicted"/>
<dbReference type="PANTHER" id="PTHR42850">
    <property type="entry name" value="METALLOPHOSPHOESTERASE"/>
    <property type="match status" value="1"/>
</dbReference>
<accession>A0A1M7AFH8</accession>
<keyword evidence="4" id="KW-1185">Reference proteome</keyword>
<evidence type="ECO:0000259" key="1">
    <source>
        <dbReference type="Pfam" id="PF00149"/>
    </source>
</evidence>
<evidence type="ECO:0000313" key="3">
    <source>
        <dbReference type="EMBL" id="SHL41563.1"/>
    </source>
</evidence>
<name>A0A1M7AFH8_9BACT</name>
<keyword evidence="3" id="KW-0418">Kinase</keyword>
<dbReference type="Proteomes" id="UP000184420">
    <property type="component" value="Unassembled WGS sequence"/>
</dbReference>
<organism evidence="3 4">
    <name type="scientific">Chitinophaga jiangningensis</name>
    <dbReference type="NCBI Taxonomy" id="1419482"/>
    <lineage>
        <taxon>Bacteria</taxon>
        <taxon>Pseudomonadati</taxon>
        <taxon>Bacteroidota</taxon>
        <taxon>Chitinophagia</taxon>
        <taxon>Chitinophagales</taxon>
        <taxon>Chitinophagaceae</taxon>
        <taxon>Chitinophaga</taxon>
    </lineage>
</organism>
<dbReference type="STRING" id="1419482.SAMN05444266_103262"/>
<dbReference type="GO" id="GO:0005737">
    <property type="term" value="C:cytoplasm"/>
    <property type="evidence" value="ECO:0007669"/>
    <property type="project" value="TreeGrafter"/>
</dbReference>
<dbReference type="GO" id="GO:0016791">
    <property type="term" value="F:phosphatase activity"/>
    <property type="evidence" value="ECO:0007669"/>
    <property type="project" value="TreeGrafter"/>
</dbReference>
<dbReference type="SUPFAM" id="SSF52540">
    <property type="entry name" value="P-loop containing nucleoside triphosphate hydrolases"/>
    <property type="match status" value="1"/>
</dbReference>
<evidence type="ECO:0000259" key="2">
    <source>
        <dbReference type="Pfam" id="PF16542"/>
    </source>
</evidence>